<gene>
    <name evidence="2" type="ORF">XM38_039260</name>
</gene>
<accession>A0A1Z3HRT4</accession>
<dbReference type="AlphaFoldDB" id="A0A1Z3HRT4"/>
<dbReference type="OrthoDB" id="560974at2"/>
<proteinExistence type="predicted"/>
<dbReference type="STRING" id="1641165.XM38_09655"/>
<sequence length="168" mass="19152">MQYLAKVQQRAFLASTELVLLAQQTGEYTWERLTSERIVEAADLVGFEAGHLVLVELNPLHQVTAVEDATPWVLALVDQFLAHGVTPDFLATEVERAERWRQSLTLKSQEVDRRALETAARRDEIQALEQNLKQEREALEAQRAELEAREAKLQQEFALLQQETGETD</sequence>
<dbReference type="Proteomes" id="UP000191901">
    <property type="component" value="Chromosome"/>
</dbReference>
<dbReference type="EMBL" id="CP021983">
    <property type="protein sequence ID" value="ASC72966.1"/>
    <property type="molecule type" value="Genomic_DNA"/>
</dbReference>
<protein>
    <submittedName>
        <fullName evidence="2">Chromosome segregation protein, Smc</fullName>
    </submittedName>
</protein>
<dbReference type="KEGG" id="hhg:XM38_039260"/>
<feature type="coiled-coil region" evidence="1">
    <location>
        <begin position="118"/>
        <end position="163"/>
    </location>
</feature>
<keyword evidence="1" id="KW-0175">Coiled coil</keyword>
<organism evidence="2 3">
    <name type="scientific">Halomicronema hongdechloris C2206</name>
    <dbReference type="NCBI Taxonomy" id="1641165"/>
    <lineage>
        <taxon>Bacteria</taxon>
        <taxon>Bacillati</taxon>
        <taxon>Cyanobacteriota</taxon>
        <taxon>Cyanophyceae</taxon>
        <taxon>Nodosilineales</taxon>
        <taxon>Nodosilineaceae</taxon>
        <taxon>Halomicronema</taxon>
    </lineage>
</organism>
<reference evidence="2 3" key="1">
    <citation type="journal article" date="2016" name="Biochim. Biophys. Acta">
        <title>Characterization of red-shifted phycobilisomes isolated from the chlorophyll f-containing cyanobacterium Halomicronema hongdechloris.</title>
        <authorList>
            <person name="Li Y."/>
            <person name="Lin Y."/>
            <person name="Garvey C.J."/>
            <person name="Birch D."/>
            <person name="Corkery R.W."/>
            <person name="Loughlin P.C."/>
            <person name="Scheer H."/>
            <person name="Willows R.D."/>
            <person name="Chen M."/>
        </authorList>
    </citation>
    <scope>NUCLEOTIDE SEQUENCE [LARGE SCALE GENOMIC DNA]</scope>
    <source>
        <strain evidence="2 3">C2206</strain>
    </source>
</reference>
<evidence type="ECO:0000313" key="3">
    <source>
        <dbReference type="Proteomes" id="UP000191901"/>
    </source>
</evidence>
<dbReference type="RefSeq" id="WP_080808235.1">
    <property type="nucleotide sequence ID" value="NZ_CP021983.2"/>
</dbReference>
<keyword evidence="3" id="KW-1185">Reference proteome</keyword>
<name>A0A1Z3HRT4_9CYAN</name>
<evidence type="ECO:0000256" key="1">
    <source>
        <dbReference type="SAM" id="Coils"/>
    </source>
</evidence>
<evidence type="ECO:0000313" key="2">
    <source>
        <dbReference type="EMBL" id="ASC72966.1"/>
    </source>
</evidence>